<dbReference type="Proteomes" id="UP000694904">
    <property type="component" value="Chromosome 5"/>
</dbReference>
<organism evidence="3 4">
    <name type="scientific">Drosophila arizonae</name>
    <name type="common">Fruit fly</name>
    <dbReference type="NCBI Taxonomy" id="7263"/>
    <lineage>
        <taxon>Eukaryota</taxon>
        <taxon>Metazoa</taxon>
        <taxon>Ecdysozoa</taxon>
        <taxon>Arthropoda</taxon>
        <taxon>Hexapoda</taxon>
        <taxon>Insecta</taxon>
        <taxon>Pterygota</taxon>
        <taxon>Neoptera</taxon>
        <taxon>Endopterygota</taxon>
        <taxon>Diptera</taxon>
        <taxon>Brachycera</taxon>
        <taxon>Muscomorpha</taxon>
        <taxon>Ephydroidea</taxon>
        <taxon>Drosophilidae</taxon>
        <taxon>Drosophila</taxon>
    </lineage>
</organism>
<comment type="similarity">
    <text evidence="1">Belongs to the peptidase M28 family.</text>
</comment>
<feature type="domain" description="Endoplasmic reticulum metallopeptidase 1-like C-terminal" evidence="2">
    <location>
        <begin position="1"/>
        <end position="104"/>
    </location>
</feature>
<dbReference type="Pfam" id="PF22248">
    <property type="entry name" value="ERMP1_C"/>
    <property type="match status" value="1"/>
</dbReference>
<reference evidence="3" key="2">
    <citation type="journal article" date="2016" name="G3 (Bethesda)">
        <title>Genome Evolution in Three Species of Cactophilic Drosophila.</title>
        <authorList>
            <person name="Sanchez-Flores A."/>
            <person name="Penazola F."/>
            <person name="Carpinteyro-Ponce J."/>
            <person name="Nazario-Yepiz N."/>
            <person name="Abreu-Goodger C."/>
            <person name="Machado C.A."/>
            <person name="Markow T.A."/>
        </authorList>
    </citation>
    <scope>NUCLEOTIDE SEQUENCE [LARGE SCALE GENOMIC DNA]</scope>
</reference>
<dbReference type="RefSeq" id="XP_017865472.1">
    <property type="nucleotide sequence ID" value="XM_018009983.1"/>
</dbReference>
<evidence type="ECO:0000259" key="2">
    <source>
        <dbReference type="Pfam" id="PF22248"/>
    </source>
</evidence>
<reference evidence="3" key="1">
    <citation type="journal article" date="1997" name="Nucleic Acids Res.">
        <title>tRNAscan-SE: a program for improved detection of transfer RNA genes in genomic sequence.</title>
        <authorList>
            <person name="Lowe T.M."/>
            <person name="Eddy S.R."/>
        </authorList>
    </citation>
    <scope>NUCLEOTIDE SEQUENCE [LARGE SCALE GENOMIC DNA]</scope>
</reference>
<dbReference type="GeneID" id="108615479"/>
<evidence type="ECO:0000313" key="3">
    <source>
        <dbReference type="Proteomes" id="UP000694904"/>
    </source>
</evidence>
<dbReference type="InterPro" id="IPR053973">
    <property type="entry name" value="ERMP1-like_C"/>
</dbReference>
<evidence type="ECO:0000256" key="1">
    <source>
        <dbReference type="ARBA" id="ARBA00010918"/>
    </source>
</evidence>
<proteinExistence type="inferred from homology"/>
<sequence length="106" mass="12318">MSLFIQAYEDVEISNWSFSRSYLENPPPYPLSYHIYFVYGIDNSPLNFFLEFTKADGDFEVPIFQLGVSGHYIELEGDAESLEFASTFPSFGILATWPVLYQRYIF</sequence>
<name>A0ABM1PE36_DROAR</name>
<protein>
    <submittedName>
        <fullName evidence="4">Uncharacterized protein LOC108615479</fullName>
    </submittedName>
</protein>
<accession>A0ABM1PE36</accession>
<evidence type="ECO:0000313" key="4">
    <source>
        <dbReference type="RefSeq" id="XP_017865472.1"/>
    </source>
</evidence>
<gene>
    <name evidence="4" type="primary">LOC108615479</name>
</gene>
<keyword evidence="3" id="KW-1185">Reference proteome</keyword>
<reference evidence="4" key="3">
    <citation type="submission" date="2025-08" db="UniProtKB">
        <authorList>
            <consortium name="RefSeq"/>
        </authorList>
    </citation>
    <scope>IDENTIFICATION</scope>
    <source>
        <tissue evidence="4">Whole organism</tissue>
    </source>
</reference>